<dbReference type="EMBL" id="JADNRY010000336">
    <property type="protein sequence ID" value="KAF9058928.1"/>
    <property type="molecule type" value="Genomic_DNA"/>
</dbReference>
<protein>
    <submittedName>
        <fullName evidence="1">Uncharacterized protein</fullName>
    </submittedName>
</protein>
<proteinExistence type="predicted"/>
<comment type="caution">
    <text evidence="1">The sequence shown here is derived from an EMBL/GenBank/DDBJ whole genome shotgun (WGS) entry which is preliminary data.</text>
</comment>
<dbReference type="AlphaFoldDB" id="A0A9P5P7X0"/>
<gene>
    <name evidence="1" type="ORF">BDP27DRAFT_530410</name>
</gene>
<accession>A0A9P5P7X0</accession>
<reference evidence="1" key="1">
    <citation type="submission" date="2020-11" db="EMBL/GenBank/DDBJ databases">
        <authorList>
            <consortium name="DOE Joint Genome Institute"/>
            <person name="Ahrendt S."/>
            <person name="Riley R."/>
            <person name="Andreopoulos W."/>
            <person name="Labutti K."/>
            <person name="Pangilinan J."/>
            <person name="Ruiz-Duenas F.J."/>
            <person name="Barrasa J.M."/>
            <person name="Sanchez-Garcia M."/>
            <person name="Camarero S."/>
            <person name="Miyauchi S."/>
            <person name="Serrano A."/>
            <person name="Linde D."/>
            <person name="Babiker R."/>
            <person name="Drula E."/>
            <person name="Ayuso-Fernandez I."/>
            <person name="Pacheco R."/>
            <person name="Padilla G."/>
            <person name="Ferreira P."/>
            <person name="Barriuso J."/>
            <person name="Kellner H."/>
            <person name="Castanera R."/>
            <person name="Alfaro M."/>
            <person name="Ramirez L."/>
            <person name="Pisabarro A.G."/>
            <person name="Kuo A."/>
            <person name="Tritt A."/>
            <person name="Lipzen A."/>
            <person name="He G."/>
            <person name="Yan M."/>
            <person name="Ng V."/>
            <person name="Cullen D."/>
            <person name="Martin F."/>
            <person name="Rosso M.-N."/>
            <person name="Henrissat B."/>
            <person name="Hibbett D."/>
            <person name="Martinez A.T."/>
            <person name="Grigoriev I.V."/>
        </authorList>
    </citation>
    <scope>NUCLEOTIDE SEQUENCE</scope>
    <source>
        <strain evidence="1">AH 40177</strain>
    </source>
</reference>
<evidence type="ECO:0000313" key="2">
    <source>
        <dbReference type="Proteomes" id="UP000772434"/>
    </source>
</evidence>
<organism evidence="1 2">
    <name type="scientific">Rhodocollybia butyracea</name>
    <dbReference type="NCBI Taxonomy" id="206335"/>
    <lineage>
        <taxon>Eukaryota</taxon>
        <taxon>Fungi</taxon>
        <taxon>Dikarya</taxon>
        <taxon>Basidiomycota</taxon>
        <taxon>Agaricomycotina</taxon>
        <taxon>Agaricomycetes</taxon>
        <taxon>Agaricomycetidae</taxon>
        <taxon>Agaricales</taxon>
        <taxon>Marasmiineae</taxon>
        <taxon>Omphalotaceae</taxon>
        <taxon>Rhodocollybia</taxon>
    </lineage>
</organism>
<sequence>MVEGTFFRPTGTRWGKTKRRKYVGISSGPPARGHFKLLKALPVGKTPKEMQSIAKEWARLSHQFEQHFMTQGTLTFLDRFGAPMLTGSQKLLDKSHGWLTDAINDALDPLNLNPSQRFPVTFEGYFDPLHDPYLLWRYFQLIGGSPHCALTSPCYGFYTPECLAIVVPTLHPSPLRFDVLGTYGRNCEKMMVRFRNDFMRGHVWHKRAQLDME</sequence>
<evidence type="ECO:0000313" key="1">
    <source>
        <dbReference type="EMBL" id="KAF9058928.1"/>
    </source>
</evidence>
<keyword evidence="2" id="KW-1185">Reference proteome</keyword>
<dbReference type="Proteomes" id="UP000772434">
    <property type="component" value="Unassembled WGS sequence"/>
</dbReference>
<name>A0A9P5P7X0_9AGAR</name>